<dbReference type="Proteomes" id="UP001214043">
    <property type="component" value="Chromosome"/>
</dbReference>
<protein>
    <recommendedName>
        <fullName evidence="2">UPF0102 protein PUV54_06660</fullName>
    </recommendedName>
</protein>
<keyword evidence="4" id="KW-1185">Reference proteome</keyword>
<proteinExistence type="inferred from homology"/>
<dbReference type="SUPFAM" id="SSF52980">
    <property type="entry name" value="Restriction endonuclease-like"/>
    <property type="match status" value="1"/>
</dbReference>
<dbReference type="InterPro" id="IPR011856">
    <property type="entry name" value="tRNA_endonuc-like_dom_sf"/>
</dbReference>
<dbReference type="PANTHER" id="PTHR34039:SF1">
    <property type="entry name" value="UPF0102 PROTEIN YRAN"/>
    <property type="match status" value="1"/>
</dbReference>
<dbReference type="Pfam" id="PF02021">
    <property type="entry name" value="UPF0102"/>
    <property type="match status" value="1"/>
</dbReference>
<dbReference type="Gene3D" id="3.40.1350.10">
    <property type="match status" value="1"/>
</dbReference>
<dbReference type="InterPro" id="IPR011335">
    <property type="entry name" value="Restrct_endonuc-II-like"/>
</dbReference>
<organism evidence="3 4">
    <name type="scientific">Hyphococcus flavus</name>
    <dbReference type="NCBI Taxonomy" id="1866326"/>
    <lineage>
        <taxon>Bacteria</taxon>
        <taxon>Pseudomonadati</taxon>
        <taxon>Pseudomonadota</taxon>
        <taxon>Alphaproteobacteria</taxon>
        <taxon>Parvularculales</taxon>
        <taxon>Parvularculaceae</taxon>
        <taxon>Hyphococcus</taxon>
    </lineage>
</organism>
<dbReference type="PANTHER" id="PTHR34039">
    <property type="entry name" value="UPF0102 PROTEIN YRAN"/>
    <property type="match status" value="1"/>
</dbReference>
<dbReference type="EMBL" id="CP118166">
    <property type="protein sequence ID" value="WDI32877.1"/>
    <property type="molecule type" value="Genomic_DNA"/>
</dbReference>
<evidence type="ECO:0000313" key="4">
    <source>
        <dbReference type="Proteomes" id="UP001214043"/>
    </source>
</evidence>
<name>A0AAF0CII0_9PROT</name>
<dbReference type="AlphaFoldDB" id="A0AAF0CII0"/>
<gene>
    <name evidence="3" type="ORF">PUV54_06660</name>
</gene>
<accession>A0AAF0CII0</accession>
<dbReference type="NCBIfam" id="NF009151">
    <property type="entry name" value="PRK12497.1-5"/>
    <property type="match status" value="1"/>
</dbReference>
<comment type="similarity">
    <text evidence="1 2">Belongs to the UPF0102 family.</text>
</comment>
<dbReference type="InterPro" id="IPR003509">
    <property type="entry name" value="UPF0102_YraN-like"/>
</dbReference>
<sequence length="125" mass="14216">MSARPSTDRRRRAELSGRIAEWGAAILITLKGFAILARRYRVPAGEVDLIARRGRLLVFVEVKARAELDAAIEAVTPRSRHRISAAAKAFLSRHAHLADSEVRYDIIVFAGWRMRHLPDAWRDEF</sequence>
<dbReference type="HAMAP" id="MF_00048">
    <property type="entry name" value="UPF0102"/>
    <property type="match status" value="1"/>
</dbReference>
<dbReference type="NCBIfam" id="TIGR00252">
    <property type="entry name" value="YraN family protein"/>
    <property type="match status" value="1"/>
</dbReference>
<dbReference type="KEGG" id="hfl:PUV54_06660"/>
<evidence type="ECO:0000256" key="1">
    <source>
        <dbReference type="ARBA" id="ARBA00006738"/>
    </source>
</evidence>
<evidence type="ECO:0000256" key="2">
    <source>
        <dbReference type="HAMAP-Rule" id="MF_00048"/>
    </source>
</evidence>
<dbReference type="GO" id="GO:0003676">
    <property type="term" value="F:nucleic acid binding"/>
    <property type="evidence" value="ECO:0007669"/>
    <property type="project" value="InterPro"/>
</dbReference>
<reference evidence="3" key="1">
    <citation type="submission" date="2023-02" db="EMBL/GenBank/DDBJ databases">
        <title>Genome sequence of Hyphococcus flavus.</title>
        <authorList>
            <person name="Rong J.-C."/>
            <person name="Zhao Q."/>
            <person name="Yi M."/>
            <person name="Wu J.-Y."/>
        </authorList>
    </citation>
    <scope>NUCLEOTIDE SEQUENCE</scope>
    <source>
        <strain evidence="3">MCCC 1K03223</strain>
    </source>
</reference>
<dbReference type="RefSeq" id="WP_274494828.1">
    <property type="nucleotide sequence ID" value="NZ_CP118166.1"/>
</dbReference>
<evidence type="ECO:0000313" key="3">
    <source>
        <dbReference type="EMBL" id="WDI32877.1"/>
    </source>
</evidence>